<sequence>MVLVCLVVVEDSAIIDWFYDPQLLVDIPAVNGPSYCYWQLTLPVMANLYCLGRTLLSDQPDSNTSYLFDKKSFFIVKVFNLVIPGGPKFEPLYHDMDAFDKDWNKFNDVNKVIIHQQIYTKYKVTFPHLYNSLPHSVHLSPYHAPKNVYIHTDDPSLPAFYFDPLINPISLHGTTPKNALLVSHEDLIFGLNGTDNDFELPDDVQPFLEDKPLENNLTADGIALWWDIPLVKNWYLEHCPPNQPVKVHVLLQLISDLSYLWFTLYYTMIAITITR</sequence>
<evidence type="ECO:0000313" key="1">
    <source>
        <dbReference type="EMBL" id="KAG1803240.1"/>
    </source>
</evidence>
<dbReference type="GO" id="GO:0005682">
    <property type="term" value="C:U5 snRNP"/>
    <property type="evidence" value="ECO:0007669"/>
    <property type="project" value="TreeGrafter"/>
</dbReference>
<protein>
    <recommendedName>
        <fullName evidence="3">PROCN domain-containing protein</fullName>
    </recommendedName>
</protein>
<dbReference type="AlphaFoldDB" id="A0A9P7DUF2"/>
<dbReference type="OrthoDB" id="2670725at2759"/>
<dbReference type="Proteomes" id="UP000807769">
    <property type="component" value="Unassembled WGS sequence"/>
</dbReference>
<comment type="caution">
    <text evidence="1">The sequence shown here is derived from an EMBL/GenBank/DDBJ whole genome shotgun (WGS) entry which is preliminary data.</text>
</comment>
<dbReference type="GO" id="GO:0030620">
    <property type="term" value="F:U2 snRNA binding"/>
    <property type="evidence" value="ECO:0007669"/>
    <property type="project" value="TreeGrafter"/>
</dbReference>
<dbReference type="PANTHER" id="PTHR11140:SF0">
    <property type="entry name" value="PRE-MRNA-PROCESSING-SPLICING FACTOR 8"/>
    <property type="match status" value="1"/>
</dbReference>
<evidence type="ECO:0000313" key="2">
    <source>
        <dbReference type="Proteomes" id="UP000807769"/>
    </source>
</evidence>
<dbReference type="GO" id="GO:0030623">
    <property type="term" value="F:U5 snRNA binding"/>
    <property type="evidence" value="ECO:0007669"/>
    <property type="project" value="TreeGrafter"/>
</dbReference>
<dbReference type="RefSeq" id="XP_041186501.1">
    <property type="nucleotide sequence ID" value="XM_041338776.1"/>
</dbReference>
<reference evidence="1" key="1">
    <citation type="journal article" date="2020" name="New Phytol.">
        <title>Comparative genomics reveals dynamic genome evolution in host specialist ectomycorrhizal fungi.</title>
        <authorList>
            <person name="Lofgren L.A."/>
            <person name="Nguyen N.H."/>
            <person name="Vilgalys R."/>
            <person name="Ruytinx J."/>
            <person name="Liao H.L."/>
            <person name="Branco S."/>
            <person name="Kuo A."/>
            <person name="LaButti K."/>
            <person name="Lipzen A."/>
            <person name="Andreopoulos W."/>
            <person name="Pangilinan J."/>
            <person name="Riley R."/>
            <person name="Hundley H."/>
            <person name="Na H."/>
            <person name="Barry K."/>
            <person name="Grigoriev I.V."/>
            <person name="Stajich J.E."/>
            <person name="Kennedy P.G."/>
        </authorList>
    </citation>
    <scope>NUCLEOTIDE SEQUENCE</scope>
    <source>
        <strain evidence="1">MN1</strain>
    </source>
</reference>
<organism evidence="1 2">
    <name type="scientific">Suillus subaureus</name>
    <dbReference type="NCBI Taxonomy" id="48587"/>
    <lineage>
        <taxon>Eukaryota</taxon>
        <taxon>Fungi</taxon>
        <taxon>Dikarya</taxon>
        <taxon>Basidiomycota</taxon>
        <taxon>Agaricomycotina</taxon>
        <taxon>Agaricomycetes</taxon>
        <taxon>Agaricomycetidae</taxon>
        <taxon>Boletales</taxon>
        <taxon>Suillineae</taxon>
        <taxon>Suillaceae</taxon>
        <taxon>Suillus</taxon>
    </lineage>
</organism>
<dbReference type="GO" id="GO:0000244">
    <property type="term" value="P:spliceosomal tri-snRNP complex assembly"/>
    <property type="evidence" value="ECO:0007669"/>
    <property type="project" value="TreeGrafter"/>
</dbReference>
<keyword evidence="2" id="KW-1185">Reference proteome</keyword>
<dbReference type="GO" id="GO:0030619">
    <property type="term" value="F:U1 snRNA binding"/>
    <property type="evidence" value="ECO:0007669"/>
    <property type="project" value="TreeGrafter"/>
</dbReference>
<dbReference type="PANTHER" id="PTHR11140">
    <property type="entry name" value="PRE-MRNA SPLICING FACTOR PRP8"/>
    <property type="match status" value="1"/>
</dbReference>
<dbReference type="GO" id="GO:0097157">
    <property type="term" value="F:pre-mRNA intronic binding"/>
    <property type="evidence" value="ECO:0007669"/>
    <property type="project" value="TreeGrafter"/>
</dbReference>
<accession>A0A9P7DUF2</accession>
<proteinExistence type="predicted"/>
<name>A0A9P7DUF2_9AGAM</name>
<dbReference type="EMBL" id="JABBWG010000069">
    <property type="protein sequence ID" value="KAG1803240.1"/>
    <property type="molecule type" value="Genomic_DNA"/>
</dbReference>
<evidence type="ECO:0008006" key="3">
    <source>
        <dbReference type="Google" id="ProtNLM"/>
    </source>
</evidence>
<dbReference type="GO" id="GO:0017070">
    <property type="term" value="F:U6 snRNA binding"/>
    <property type="evidence" value="ECO:0007669"/>
    <property type="project" value="TreeGrafter"/>
</dbReference>
<dbReference type="InterPro" id="IPR027652">
    <property type="entry name" value="PRP8"/>
</dbReference>
<dbReference type="GeneID" id="64632792"/>
<dbReference type="GO" id="GO:0071013">
    <property type="term" value="C:catalytic step 2 spliceosome"/>
    <property type="evidence" value="ECO:0007669"/>
    <property type="project" value="TreeGrafter"/>
</dbReference>
<gene>
    <name evidence="1" type="ORF">BJ212DRAFT_1449927</name>
</gene>